<proteinExistence type="predicted"/>
<keyword evidence="3" id="KW-1185">Reference proteome</keyword>
<feature type="region of interest" description="Disordered" evidence="1">
    <location>
        <begin position="1"/>
        <end position="21"/>
    </location>
</feature>
<reference evidence="2 3" key="1">
    <citation type="submission" date="2017-07" db="EMBL/GenBank/DDBJ databases">
        <title>Sandarakinorhabdus cyanobacteriorum sp. nov., a novel bacterium isolated from cyanobacterial aggregates in a eutrophic lake.</title>
        <authorList>
            <person name="Cai H."/>
        </authorList>
    </citation>
    <scope>NUCLEOTIDE SEQUENCE [LARGE SCALE GENOMIC DNA]</scope>
    <source>
        <strain evidence="2 3">TH057</strain>
    </source>
</reference>
<dbReference type="AlphaFoldDB" id="A0A255YLM5"/>
<evidence type="ECO:0000256" key="1">
    <source>
        <dbReference type="SAM" id="MobiDB-lite"/>
    </source>
</evidence>
<dbReference type="Proteomes" id="UP000216991">
    <property type="component" value="Unassembled WGS sequence"/>
</dbReference>
<dbReference type="EMBL" id="NOXT01000102">
    <property type="protein sequence ID" value="OYQ30093.1"/>
    <property type="molecule type" value="Genomic_DNA"/>
</dbReference>
<organism evidence="2 3">
    <name type="scientific">Sandarakinorhabdus cyanobacteriorum</name>
    <dbReference type="NCBI Taxonomy" id="1981098"/>
    <lineage>
        <taxon>Bacteria</taxon>
        <taxon>Pseudomonadati</taxon>
        <taxon>Pseudomonadota</taxon>
        <taxon>Alphaproteobacteria</taxon>
        <taxon>Sphingomonadales</taxon>
        <taxon>Sphingosinicellaceae</taxon>
        <taxon>Sandarakinorhabdus</taxon>
    </lineage>
</organism>
<dbReference type="OrthoDB" id="9800421at2"/>
<protein>
    <submittedName>
        <fullName evidence="2">Oxidoreductase</fullName>
    </submittedName>
</protein>
<evidence type="ECO:0000313" key="3">
    <source>
        <dbReference type="Proteomes" id="UP000216991"/>
    </source>
</evidence>
<evidence type="ECO:0000313" key="2">
    <source>
        <dbReference type="EMBL" id="OYQ30093.1"/>
    </source>
</evidence>
<gene>
    <name evidence="2" type="ORF">CHU93_07070</name>
</gene>
<name>A0A255YLM5_9SPHN</name>
<dbReference type="InterPro" id="IPR008318">
    <property type="entry name" value="UCP030820"/>
</dbReference>
<accession>A0A255YLM5</accession>
<sequence>MAESTLFRLRDDPQDSSWAHGDPAVPLDAYQAGGTAVRLEPGDDARALIPHLASLRRIDIAFPKFREGRGFSAARILREAGFAGEIRAVGVLYVDQLGFLVRAGFDAVLPEKPFDADVARATLARFPHVYMKAADTARPVWLLREERALAAR</sequence>
<dbReference type="Pfam" id="PF06073">
    <property type="entry name" value="DUF934"/>
    <property type="match status" value="1"/>
</dbReference>
<dbReference type="RefSeq" id="WP_094473403.1">
    <property type="nucleotide sequence ID" value="NZ_NOXT01000102.1"/>
</dbReference>
<comment type="caution">
    <text evidence="2">The sequence shown here is derived from an EMBL/GenBank/DDBJ whole genome shotgun (WGS) entry which is preliminary data.</text>
</comment>